<dbReference type="Proteomes" id="UP001212841">
    <property type="component" value="Unassembled WGS sequence"/>
</dbReference>
<organism evidence="1 2">
    <name type="scientific">Rhizophlyctis rosea</name>
    <dbReference type="NCBI Taxonomy" id="64517"/>
    <lineage>
        <taxon>Eukaryota</taxon>
        <taxon>Fungi</taxon>
        <taxon>Fungi incertae sedis</taxon>
        <taxon>Chytridiomycota</taxon>
        <taxon>Chytridiomycota incertae sedis</taxon>
        <taxon>Chytridiomycetes</taxon>
        <taxon>Rhizophlyctidales</taxon>
        <taxon>Rhizophlyctidaceae</taxon>
        <taxon>Rhizophlyctis</taxon>
    </lineage>
</organism>
<proteinExistence type="predicted"/>
<reference evidence="1" key="1">
    <citation type="submission" date="2020-05" db="EMBL/GenBank/DDBJ databases">
        <title>Phylogenomic resolution of chytrid fungi.</title>
        <authorList>
            <person name="Stajich J.E."/>
            <person name="Amses K."/>
            <person name="Simmons R."/>
            <person name="Seto K."/>
            <person name="Myers J."/>
            <person name="Bonds A."/>
            <person name="Quandt C.A."/>
            <person name="Barry K."/>
            <person name="Liu P."/>
            <person name="Grigoriev I."/>
            <person name="Longcore J.E."/>
            <person name="James T.Y."/>
        </authorList>
    </citation>
    <scope>NUCLEOTIDE SEQUENCE</scope>
    <source>
        <strain evidence="1">JEL0318</strain>
    </source>
</reference>
<protein>
    <submittedName>
        <fullName evidence="1">Uncharacterized protein</fullName>
    </submittedName>
</protein>
<dbReference type="EMBL" id="JADGJD010001823">
    <property type="protein sequence ID" value="KAJ3037500.1"/>
    <property type="molecule type" value="Genomic_DNA"/>
</dbReference>
<dbReference type="AlphaFoldDB" id="A0AAD5X0K6"/>
<evidence type="ECO:0000313" key="1">
    <source>
        <dbReference type="EMBL" id="KAJ3037500.1"/>
    </source>
</evidence>
<evidence type="ECO:0000313" key="2">
    <source>
        <dbReference type="Proteomes" id="UP001212841"/>
    </source>
</evidence>
<comment type="caution">
    <text evidence="1">The sequence shown here is derived from an EMBL/GenBank/DDBJ whole genome shotgun (WGS) entry which is preliminary data.</text>
</comment>
<accession>A0AAD5X0K6</accession>
<gene>
    <name evidence="1" type="ORF">HK097_003491</name>
</gene>
<feature type="non-terminal residue" evidence="1">
    <location>
        <position position="1"/>
    </location>
</feature>
<keyword evidence="2" id="KW-1185">Reference proteome</keyword>
<name>A0AAD5X0K6_9FUNG</name>
<sequence>AGLVHTAEETATKFVLNAMKARDGVGGKNEWVGLDENGAATVVGMCVRHGRKWGAPEGFGDRVLEFWKVKRPSVGVKVEGLLEGSGDGSDKG</sequence>